<evidence type="ECO:0000313" key="6">
    <source>
        <dbReference type="Proteomes" id="UP000198510"/>
    </source>
</evidence>
<dbReference type="InterPro" id="IPR004843">
    <property type="entry name" value="Calcineurin-like_PHP"/>
</dbReference>
<protein>
    <submittedName>
        <fullName evidence="5">N terminal of Calcineurin-like phosphoesterase</fullName>
    </submittedName>
</protein>
<dbReference type="Pfam" id="PF00149">
    <property type="entry name" value="Metallophos"/>
    <property type="match status" value="1"/>
</dbReference>
<dbReference type="InterPro" id="IPR051918">
    <property type="entry name" value="STPP_CPPED1"/>
</dbReference>
<dbReference type="Pfam" id="PF16370">
    <property type="entry name" value="MetallophosC"/>
    <property type="match status" value="1"/>
</dbReference>
<feature type="domain" description="Calcineurin-like phosphoesterase N-terminal" evidence="4">
    <location>
        <begin position="44"/>
        <end position="122"/>
    </location>
</feature>
<dbReference type="EMBL" id="FNFO01000004">
    <property type="protein sequence ID" value="SDL13142.1"/>
    <property type="molecule type" value="Genomic_DNA"/>
</dbReference>
<dbReference type="InterPro" id="IPR032285">
    <property type="entry name" value="Metallophos_N"/>
</dbReference>
<dbReference type="GO" id="GO:0016787">
    <property type="term" value="F:hydrolase activity"/>
    <property type="evidence" value="ECO:0007669"/>
    <property type="project" value="InterPro"/>
</dbReference>
<evidence type="ECO:0000313" key="5">
    <source>
        <dbReference type="EMBL" id="SDL13142.1"/>
    </source>
</evidence>
<dbReference type="RefSeq" id="WP_089682581.1">
    <property type="nucleotide sequence ID" value="NZ_FNFO01000004.1"/>
</dbReference>
<proteinExistence type="predicted"/>
<dbReference type="Proteomes" id="UP000198510">
    <property type="component" value="Unassembled WGS sequence"/>
</dbReference>
<dbReference type="SUPFAM" id="SSF56300">
    <property type="entry name" value="Metallo-dependent phosphatases"/>
    <property type="match status" value="1"/>
</dbReference>
<dbReference type="OrthoDB" id="1776264at2"/>
<feature type="chain" id="PRO_5011472634" evidence="1">
    <location>
        <begin position="28"/>
        <end position="507"/>
    </location>
</feature>
<evidence type="ECO:0000259" key="2">
    <source>
        <dbReference type="Pfam" id="PF00149"/>
    </source>
</evidence>
<dbReference type="PANTHER" id="PTHR43143">
    <property type="entry name" value="METALLOPHOSPHOESTERASE, CALCINEURIN SUPERFAMILY"/>
    <property type="match status" value="1"/>
</dbReference>
<feature type="domain" description="Calcineurin-like phosphoesterase C-terminal" evidence="3">
    <location>
        <begin position="351"/>
        <end position="498"/>
    </location>
</feature>
<dbReference type="AlphaFoldDB" id="A0A1G9HJV0"/>
<name>A0A1G9HJV0_9BACT</name>
<dbReference type="PROSITE" id="PS51318">
    <property type="entry name" value="TAT"/>
    <property type="match status" value="1"/>
</dbReference>
<reference evidence="5 6" key="1">
    <citation type="submission" date="2016-10" db="EMBL/GenBank/DDBJ databases">
        <authorList>
            <person name="de Groot N.N."/>
        </authorList>
    </citation>
    <scope>NUCLEOTIDE SEQUENCE [LARGE SCALE GENOMIC DNA]</scope>
    <source>
        <strain evidence="5 6">DSM 25186</strain>
    </source>
</reference>
<sequence>MSHNRRFFLKTLGLSSLAFPLAPAVVAAPEPKLPQDVSVVRLSGRVLANGQGLANVAVTDGINVVRTDAKGRYAFDSPATAEFVYLSVPRGYAFPHERGIARFYRRIEPSGGQKQFKADFELEPLSGDDTNHHFIVWADPQIISKEDAAQLKTVSAPDTRALVDSYPQGTLLHGIGCGDLVWDHFELFDDYQEAVATTGIPFFQVIGNHDMDLEARTDDHSANTFKERFGPTYYSFNRGEVHYVVLDDVFFIGVAKQYIGYLTERQLAWLEQDLAHVPEGHTVVVSLHIPANTGQIRRNSTREKIEPSLGGTVANRKELYRLLQPYRAHILSGHTHFNEKVLDEEHENVIEHVHGTVCGAWWTGPICYDGTPSGYGVYEVKGGDIAWFYKSVGHDKTHQLRLYPVGAVPEKPDHLVANVWNWDPQWKVEWEEDGQARGEMTRELGYDPLSVELHQGDQLPKKHAWVDPQLTDHLFFAQPSPNAKHITVRATDRFGNVFSEHIALPMG</sequence>
<dbReference type="STRING" id="1075417.SAMN05421823_104458"/>
<organism evidence="5 6">
    <name type="scientific">Catalinimonas alkaloidigena</name>
    <dbReference type="NCBI Taxonomy" id="1075417"/>
    <lineage>
        <taxon>Bacteria</taxon>
        <taxon>Pseudomonadati</taxon>
        <taxon>Bacteroidota</taxon>
        <taxon>Cytophagia</taxon>
        <taxon>Cytophagales</taxon>
        <taxon>Catalimonadaceae</taxon>
        <taxon>Catalinimonas</taxon>
    </lineage>
</organism>
<feature type="signal peptide" evidence="1">
    <location>
        <begin position="1"/>
        <end position="27"/>
    </location>
</feature>
<evidence type="ECO:0000259" key="3">
    <source>
        <dbReference type="Pfam" id="PF16370"/>
    </source>
</evidence>
<gene>
    <name evidence="5" type="ORF">SAMN05421823_104458</name>
</gene>
<keyword evidence="1" id="KW-0732">Signal</keyword>
<feature type="domain" description="Calcineurin-like phosphoesterase" evidence="2">
    <location>
        <begin position="177"/>
        <end position="336"/>
    </location>
</feature>
<evidence type="ECO:0000259" key="4">
    <source>
        <dbReference type="Pfam" id="PF16371"/>
    </source>
</evidence>
<keyword evidence="6" id="KW-1185">Reference proteome</keyword>
<evidence type="ECO:0000256" key="1">
    <source>
        <dbReference type="SAM" id="SignalP"/>
    </source>
</evidence>
<dbReference type="Pfam" id="PF16371">
    <property type="entry name" value="MetallophosN"/>
    <property type="match status" value="1"/>
</dbReference>
<dbReference type="InterPro" id="IPR006311">
    <property type="entry name" value="TAT_signal"/>
</dbReference>
<dbReference type="InterPro" id="IPR032288">
    <property type="entry name" value="Metallophos_C"/>
</dbReference>
<dbReference type="PANTHER" id="PTHR43143:SF1">
    <property type="entry name" value="SERINE_THREONINE-PROTEIN PHOSPHATASE CPPED1"/>
    <property type="match status" value="1"/>
</dbReference>
<dbReference type="InterPro" id="IPR029052">
    <property type="entry name" value="Metallo-depent_PP-like"/>
</dbReference>
<dbReference type="Gene3D" id="3.60.21.10">
    <property type="match status" value="1"/>
</dbReference>
<accession>A0A1G9HJV0</accession>